<gene>
    <name evidence="2" type="ORF">PoMZ_10515</name>
</gene>
<evidence type="ECO:0008006" key="4">
    <source>
        <dbReference type="Google" id="ProtNLM"/>
    </source>
</evidence>
<evidence type="ECO:0000313" key="2">
    <source>
        <dbReference type="EMBL" id="QBZ54806.1"/>
    </source>
</evidence>
<organism evidence="2 3">
    <name type="scientific">Pyricularia oryzae</name>
    <name type="common">Rice blast fungus</name>
    <name type="synonym">Magnaporthe oryzae</name>
    <dbReference type="NCBI Taxonomy" id="318829"/>
    <lineage>
        <taxon>Eukaryota</taxon>
        <taxon>Fungi</taxon>
        <taxon>Dikarya</taxon>
        <taxon>Ascomycota</taxon>
        <taxon>Pezizomycotina</taxon>
        <taxon>Sordariomycetes</taxon>
        <taxon>Sordariomycetidae</taxon>
        <taxon>Magnaporthales</taxon>
        <taxon>Pyriculariaceae</taxon>
        <taxon>Pyricularia</taxon>
    </lineage>
</organism>
<dbReference type="EMBL" id="CP034204">
    <property type="protein sequence ID" value="QBZ54806.1"/>
    <property type="molecule type" value="Genomic_DNA"/>
</dbReference>
<evidence type="ECO:0000256" key="1">
    <source>
        <dbReference type="SAM" id="SignalP"/>
    </source>
</evidence>
<feature type="signal peptide" evidence="1">
    <location>
        <begin position="1"/>
        <end position="17"/>
    </location>
</feature>
<evidence type="ECO:0000313" key="3">
    <source>
        <dbReference type="Proteomes" id="UP000294847"/>
    </source>
</evidence>
<name>A0A4P7N2F1_PYROR</name>
<reference evidence="2 3" key="1">
    <citation type="journal article" date="2019" name="Mol. Biol. Evol.">
        <title>Blast fungal genomes show frequent chromosomal changes, gene gains and losses, and effector gene turnover.</title>
        <authorList>
            <person name="Gomez Luciano L.B."/>
            <person name="Jason Tsai I."/>
            <person name="Chuma I."/>
            <person name="Tosa Y."/>
            <person name="Chen Y.H."/>
            <person name="Li J.Y."/>
            <person name="Li M.Y."/>
            <person name="Jade Lu M.Y."/>
            <person name="Nakayashiki H."/>
            <person name="Li W.H."/>
        </authorList>
    </citation>
    <scope>NUCLEOTIDE SEQUENCE [LARGE SCALE GENOMIC DNA]</scope>
    <source>
        <strain evidence="2">MZ5-1-6</strain>
    </source>
</reference>
<dbReference type="AlphaFoldDB" id="A0A4P7N2F1"/>
<accession>A0A4P7N2F1</accession>
<feature type="chain" id="PRO_5020409145" description="Cyanovirin-N domain-containing protein" evidence="1">
    <location>
        <begin position="18"/>
        <end position="144"/>
    </location>
</feature>
<proteinExistence type="predicted"/>
<sequence length="144" mass="14896">MQLIIFLTAALAAVAQAADVCGASGSSCGGTLRCCNGIAAGSCCRFGASTSVRFTLPANSRGQAYTNGDCTGNSLTFSTANAGTFCLAWTGRGSGRWLEGRSLVKVRSDGTEASAQEECEEPNAFYNEQGMEITARDAALLDQE</sequence>
<dbReference type="OMA" id="IDEDCVQ"/>
<keyword evidence="1" id="KW-0732">Signal</keyword>
<dbReference type="VEuPathDB" id="FungiDB:M_BR32_EuGene_00128711"/>
<dbReference type="Proteomes" id="UP000294847">
    <property type="component" value="Chromosome 1"/>
</dbReference>
<protein>
    <recommendedName>
        <fullName evidence="4">Cyanovirin-N domain-containing protein</fullName>
    </recommendedName>
</protein>